<name>A0A8S8XBT9_9PROT</name>
<feature type="region of interest" description="Disordered" evidence="1">
    <location>
        <begin position="31"/>
        <end position="78"/>
    </location>
</feature>
<dbReference type="RefSeq" id="WP_420242398.1">
    <property type="nucleotide sequence ID" value="NZ_BOPV01000001.1"/>
</dbReference>
<organism evidence="2 3">
    <name type="scientific">Roseiterribacter gracilis</name>
    <dbReference type="NCBI Taxonomy" id="2812848"/>
    <lineage>
        <taxon>Bacteria</taxon>
        <taxon>Pseudomonadati</taxon>
        <taxon>Pseudomonadota</taxon>
        <taxon>Alphaproteobacteria</taxon>
        <taxon>Rhodospirillales</taxon>
        <taxon>Roseiterribacteraceae</taxon>
        <taxon>Roseiterribacter</taxon>
    </lineage>
</organism>
<evidence type="ECO:0000313" key="3">
    <source>
        <dbReference type="Proteomes" id="UP000681075"/>
    </source>
</evidence>
<dbReference type="Proteomes" id="UP000681075">
    <property type="component" value="Unassembled WGS sequence"/>
</dbReference>
<feature type="compositionally biased region" description="Low complexity" evidence="1">
    <location>
        <begin position="58"/>
        <end position="75"/>
    </location>
</feature>
<sequence length="114" mass="11487">MTAPDLAAPAGAPVAQPAPVARRDLTLAPAAAPIPLRGSSGSSSPSTVPLDYGDNERALAPAPAAPAPGTGNGPARVGDCERYTTEIVIDGRRAQRSGTACLQSDGTWRIKGEN</sequence>
<evidence type="ECO:0008006" key="4">
    <source>
        <dbReference type="Google" id="ProtNLM"/>
    </source>
</evidence>
<dbReference type="EMBL" id="BOPV01000001">
    <property type="protein sequence ID" value="GIL39291.1"/>
    <property type="molecule type" value="Genomic_DNA"/>
</dbReference>
<protein>
    <recommendedName>
        <fullName evidence="4">Surface antigen domain-containing protein</fullName>
    </recommendedName>
</protein>
<dbReference type="AlphaFoldDB" id="A0A8S8XBT9"/>
<reference evidence="2" key="1">
    <citation type="submission" date="2021-02" db="EMBL/GenBank/DDBJ databases">
        <title>Genome sequence of Rhodospirillales sp. strain TMPK1 isolated from soil.</title>
        <authorList>
            <person name="Nakai R."/>
            <person name="Kusada H."/>
            <person name="Tamaki H."/>
        </authorList>
    </citation>
    <scope>NUCLEOTIDE SEQUENCE</scope>
    <source>
        <strain evidence="2">TMPK1</strain>
    </source>
</reference>
<evidence type="ECO:0000256" key="1">
    <source>
        <dbReference type="SAM" id="MobiDB-lite"/>
    </source>
</evidence>
<gene>
    <name evidence="2" type="ORF">TMPK1_15280</name>
</gene>
<evidence type="ECO:0000313" key="2">
    <source>
        <dbReference type="EMBL" id="GIL39291.1"/>
    </source>
</evidence>
<accession>A0A8S8XBT9</accession>
<keyword evidence="3" id="KW-1185">Reference proteome</keyword>
<feature type="compositionally biased region" description="Low complexity" evidence="1">
    <location>
        <begin position="31"/>
        <end position="46"/>
    </location>
</feature>
<comment type="caution">
    <text evidence="2">The sequence shown here is derived from an EMBL/GenBank/DDBJ whole genome shotgun (WGS) entry which is preliminary data.</text>
</comment>
<proteinExistence type="predicted"/>